<name>A0A8J4DM95_9ACTN</name>
<evidence type="ECO:0000256" key="1">
    <source>
        <dbReference type="ARBA" id="ARBA00022729"/>
    </source>
</evidence>
<gene>
    <name evidence="4" type="ORF">Sya03_55300</name>
</gene>
<feature type="chain" id="PRO_5038995258" description="Calcineurin-like phosphoesterase domain-containing protein" evidence="2">
    <location>
        <begin position="29"/>
        <end position="315"/>
    </location>
</feature>
<dbReference type="InterPro" id="IPR029052">
    <property type="entry name" value="Metallo-depent_PP-like"/>
</dbReference>
<keyword evidence="5" id="KW-1185">Reference proteome</keyword>
<protein>
    <recommendedName>
        <fullName evidence="3">Calcineurin-like phosphoesterase domain-containing protein</fullName>
    </recommendedName>
</protein>
<dbReference type="InterPro" id="IPR039331">
    <property type="entry name" value="PAPs-like"/>
</dbReference>
<dbReference type="PANTHER" id="PTHR22953:SF153">
    <property type="entry name" value="PURPLE ACID PHOSPHATASE"/>
    <property type="match status" value="1"/>
</dbReference>
<evidence type="ECO:0000313" key="5">
    <source>
        <dbReference type="Proteomes" id="UP000652013"/>
    </source>
</evidence>
<dbReference type="PANTHER" id="PTHR22953">
    <property type="entry name" value="ACID PHOSPHATASE RELATED"/>
    <property type="match status" value="1"/>
</dbReference>
<organism evidence="4 5">
    <name type="scientific">Spirilliplanes yamanashiensis</name>
    <dbReference type="NCBI Taxonomy" id="42233"/>
    <lineage>
        <taxon>Bacteria</taxon>
        <taxon>Bacillati</taxon>
        <taxon>Actinomycetota</taxon>
        <taxon>Actinomycetes</taxon>
        <taxon>Micromonosporales</taxon>
        <taxon>Micromonosporaceae</taxon>
        <taxon>Spirilliplanes</taxon>
    </lineage>
</organism>
<dbReference type="PROSITE" id="PS51257">
    <property type="entry name" value="PROKAR_LIPOPROTEIN"/>
    <property type="match status" value="1"/>
</dbReference>
<dbReference type="SUPFAM" id="SSF56300">
    <property type="entry name" value="Metallo-dependent phosphatases"/>
    <property type="match status" value="1"/>
</dbReference>
<dbReference type="AlphaFoldDB" id="A0A8J4DM95"/>
<dbReference type="RefSeq" id="WP_306892691.1">
    <property type="nucleotide sequence ID" value="NZ_BAAAGJ010000014.1"/>
</dbReference>
<dbReference type="Pfam" id="PF00149">
    <property type="entry name" value="Metallophos"/>
    <property type="match status" value="1"/>
</dbReference>
<dbReference type="GO" id="GO:0003993">
    <property type="term" value="F:acid phosphatase activity"/>
    <property type="evidence" value="ECO:0007669"/>
    <property type="project" value="InterPro"/>
</dbReference>
<evidence type="ECO:0000313" key="4">
    <source>
        <dbReference type="EMBL" id="GIJ06178.1"/>
    </source>
</evidence>
<sequence length="315" mass="32698">MRTVRLPAVAVLLLGLAACTGDTPPAPAGATPARSAAAAPAAAVESAGPAPAVLVGAGDIATCDGTGDSRTADLVARIPGTVFTLGDNAYDRGSAAEFRRCYGPTWGRFKGRTRPVVGNHEYGTPGAAGHFGYFGAAAGPRPQGYYAYRAGSWLVVVLNNNCGVVPGGCGAGSPQERWLRARLAADRGACTVALMHEPRFTSSTVHPPSTASTALVKALYDDGVELMLAGHNHGYERFAPQTATGRRDDARGIRQIMVGTGGARLYPFGKAAPNSEVRDAKHWGVLKLTLGAGTYRWDFVPVAGSFRDSGTGRCR</sequence>
<evidence type="ECO:0000256" key="2">
    <source>
        <dbReference type="SAM" id="SignalP"/>
    </source>
</evidence>
<feature type="domain" description="Calcineurin-like phosphoesterase" evidence="3">
    <location>
        <begin position="75"/>
        <end position="235"/>
    </location>
</feature>
<proteinExistence type="predicted"/>
<dbReference type="Proteomes" id="UP000652013">
    <property type="component" value="Unassembled WGS sequence"/>
</dbReference>
<dbReference type="EMBL" id="BOOY01000039">
    <property type="protein sequence ID" value="GIJ06178.1"/>
    <property type="molecule type" value="Genomic_DNA"/>
</dbReference>
<dbReference type="Gene3D" id="3.60.21.10">
    <property type="match status" value="1"/>
</dbReference>
<feature type="signal peptide" evidence="2">
    <location>
        <begin position="1"/>
        <end position="28"/>
    </location>
</feature>
<reference evidence="4" key="1">
    <citation type="submission" date="2021-01" db="EMBL/GenBank/DDBJ databases">
        <title>Whole genome shotgun sequence of Spirilliplanes yamanashiensis NBRC 15828.</title>
        <authorList>
            <person name="Komaki H."/>
            <person name="Tamura T."/>
        </authorList>
    </citation>
    <scope>NUCLEOTIDE SEQUENCE</scope>
    <source>
        <strain evidence="4">NBRC 15828</strain>
    </source>
</reference>
<dbReference type="InterPro" id="IPR004843">
    <property type="entry name" value="Calcineurin-like_PHP"/>
</dbReference>
<keyword evidence="1 2" id="KW-0732">Signal</keyword>
<comment type="caution">
    <text evidence="4">The sequence shown here is derived from an EMBL/GenBank/DDBJ whole genome shotgun (WGS) entry which is preliminary data.</text>
</comment>
<accession>A0A8J4DM95</accession>
<evidence type="ECO:0000259" key="3">
    <source>
        <dbReference type="Pfam" id="PF00149"/>
    </source>
</evidence>